<dbReference type="EMBL" id="ABFX02000008">
    <property type="protein sequence ID" value="EDS17912.1"/>
    <property type="molecule type" value="Genomic_DNA"/>
</dbReference>
<evidence type="ECO:0000259" key="4">
    <source>
        <dbReference type="PROSITE" id="PS51379"/>
    </source>
</evidence>
<name>B0N7X4_9FIRM</name>
<keyword evidence="1" id="KW-0479">Metal-binding</keyword>
<dbReference type="GO" id="GO:0051536">
    <property type="term" value="F:iron-sulfur cluster binding"/>
    <property type="evidence" value="ECO:0007669"/>
    <property type="project" value="UniProtKB-KW"/>
</dbReference>
<dbReference type="Proteomes" id="UP000005798">
    <property type="component" value="Unassembled WGS sequence"/>
</dbReference>
<dbReference type="InterPro" id="IPR017896">
    <property type="entry name" value="4Fe4S_Fe-S-bd"/>
</dbReference>
<protein>
    <submittedName>
        <fullName evidence="5">4Fe-4S binding domain protein</fullName>
    </submittedName>
</protein>
<gene>
    <name evidence="5" type="ORF">CLORAM_02708</name>
</gene>
<dbReference type="Gene3D" id="3.40.50.360">
    <property type="match status" value="1"/>
</dbReference>
<dbReference type="Pfam" id="PF00037">
    <property type="entry name" value="Fer4"/>
    <property type="match status" value="1"/>
</dbReference>
<evidence type="ECO:0000256" key="2">
    <source>
        <dbReference type="ARBA" id="ARBA00023004"/>
    </source>
</evidence>
<organism evidence="5 6">
    <name type="scientific">Thomasclavelia ramosa DSM 1402</name>
    <dbReference type="NCBI Taxonomy" id="445974"/>
    <lineage>
        <taxon>Bacteria</taxon>
        <taxon>Bacillati</taxon>
        <taxon>Bacillota</taxon>
        <taxon>Erysipelotrichia</taxon>
        <taxon>Erysipelotrichales</taxon>
        <taxon>Coprobacillaceae</taxon>
        <taxon>Thomasclavelia</taxon>
    </lineage>
</organism>
<feature type="domain" description="4Fe-4S ferredoxin-type" evidence="4">
    <location>
        <begin position="181"/>
        <end position="209"/>
    </location>
</feature>
<dbReference type="PANTHER" id="PTHR43122:SF1">
    <property type="entry name" value="IRON-SULFUR-BINDING PROTEIN"/>
    <property type="match status" value="1"/>
</dbReference>
<evidence type="ECO:0000256" key="1">
    <source>
        <dbReference type="ARBA" id="ARBA00022723"/>
    </source>
</evidence>
<dbReference type="eggNOG" id="COG2221">
    <property type="taxonomic scope" value="Bacteria"/>
</dbReference>
<dbReference type="PROSITE" id="PS51379">
    <property type="entry name" value="4FE4S_FER_2"/>
    <property type="match status" value="2"/>
</dbReference>
<dbReference type="PANTHER" id="PTHR43122">
    <property type="entry name" value="FERREDOXIN SUBUNIT OF PYRUVATE:FLAVODOXIN OXIDOREDUCTASE-RELATED"/>
    <property type="match status" value="1"/>
</dbReference>
<feature type="domain" description="4Fe-4S ferredoxin-type" evidence="4">
    <location>
        <begin position="211"/>
        <end position="236"/>
    </location>
</feature>
<dbReference type="SUPFAM" id="SSF54862">
    <property type="entry name" value="4Fe-4S ferredoxins"/>
    <property type="match status" value="1"/>
</dbReference>
<dbReference type="AlphaFoldDB" id="B0N7X4"/>
<keyword evidence="2" id="KW-0408">Iron</keyword>
<comment type="caution">
    <text evidence="5">The sequence shown here is derived from an EMBL/GenBank/DDBJ whole genome shotgun (WGS) entry which is preliminary data.</text>
</comment>
<dbReference type="InterPro" id="IPR017900">
    <property type="entry name" value="4Fe4S_Fe_S_CS"/>
</dbReference>
<dbReference type="Gene3D" id="3.30.70.20">
    <property type="match status" value="1"/>
</dbReference>
<dbReference type="HOGENOM" id="CLU_069541_0_0_9"/>
<dbReference type="InterPro" id="IPR029039">
    <property type="entry name" value="Flavoprotein-like_sf"/>
</dbReference>
<dbReference type="SUPFAM" id="SSF52218">
    <property type="entry name" value="Flavoproteins"/>
    <property type="match status" value="1"/>
</dbReference>
<dbReference type="PROSITE" id="PS00198">
    <property type="entry name" value="4FE4S_FER_1"/>
    <property type="match status" value="2"/>
</dbReference>
<accession>B0N7X4</accession>
<keyword evidence="6" id="KW-1185">Reference proteome</keyword>
<sequence>MGGYIMKIDRTYAIYFSPTYTSKKSAVSIARGLEGELSEIDLTLEETIPEMTFSRHDIVVFGFPVYGGRILHEALERLKSFRGDHTSCVITVTYGNRHYDDALLELFNTVKEQGFIPIAGAALVGEHTYGQIQVGRPNRDDLYRDELFGSLVRLKIKDDNFSFVSVPGKYPYKEGGTGGKFRPETNEQCSGCGVCVNMCPTNAIDIEDCKTINNDCIACFRCIRICPVHAKSMNNNQEYQTFAESFSKKLATPRENEYFI</sequence>
<evidence type="ECO:0000313" key="6">
    <source>
        <dbReference type="Proteomes" id="UP000005798"/>
    </source>
</evidence>
<evidence type="ECO:0000313" key="5">
    <source>
        <dbReference type="EMBL" id="EDS17912.1"/>
    </source>
</evidence>
<reference evidence="5" key="1">
    <citation type="submission" date="2007-11" db="EMBL/GenBank/DDBJ databases">
        <authorList>
            <person name="Fulton L."/>
            <person name="Clifton S."/>
            <person name="Fulton B."/>
            <person name="Xu J."/>
            <person name="Minx P."/>
            <person name="Pepin K.H."/>
            <person name="Johnson M."/>
            <person name="Thiruvilangam P."/>
            <person name="Bhonagiri V."/>
            <person name="Nash W.E."/>
            <person name="Mardis E.R."/>
            <person name="Wilson R.K."/>
        </authorList>
    </citation>
    <scope>NUCLEOTIDE SEQUENCE [LARGE SCALE GENOMIC DNA]</scope>
    <source>
        <strain evidence="5">DSM 1402</strain>
    </source>
</reference>
<reference evidence="5" key="2">
    <citation type="submission" date="2014-06" db="EMBL/GenBank/DDBJ databases">
        <title>Draft genome sequence of Clostridium ramosum(DSM 1402).</title>
        <authorList>
            <person name="Sudarsanam P."/>
            <person name="Ley R."/>
            <person name="Guruge J."/>
            <person name="Turnbaugh P.J."/>
            <person name="Mahowald M."/>
            <person name="Liep D."/>
            <person name="Gordon J."/>
        </authorList>
    </citation>
    <scope>NUCLEOTIDE SEQUENCE</scope>
    <source>
        <strain evidence="5">DSM 1402</strain>
    </source>
</reference>
<proteinExistence type="predicted"/>
<evidence type="ECO:0000256" key="3">
    <source>
        <dbReference type="ARBA" id="ARBA00023014"/>
    </source>
</evidence>
<keyword evidence="3" id="KW-0411">Iron-sulfur</keyword>
<dbReference type="GO" id="GO:0046872">
    <property type="term" value="F:metal ion binding"/>
    <property type="evidence" value="ECO:0007669"/>
    <property type="project" value="UniProtKB-KW"/>
</dbReference>